<proteinExistence type="predicted"/>
<name>A0A378SEK1_9MYCO</name>
<dbReference type="AlphaFoldDB" id="A0A378SEK1"/>
<feature type="transmembrane region" description="Helical" evidence="1">
    <location>
        <begin position="53"/>
        <end position="71"/>
    </location>
</feature>
<reference evidence="2 3" key="1">
    <citation type="submission" date="2018-06" db="EMBL/GenBank/DDBJ databases">
        <authorList>
            <consortium name="Pathogen Informatics"/>
            <person name="Doyle S."/>
        </authorList>
    </citation>
    <scope>NUCLEOTIDE SEQUENCE [LARGE SCALE GENOMIC DNA]</scope>
    <source>
        <strain evidence="2 3">NCTC10742</strain>
    </source>
</reference>
<evidence type="ECO:0000256" key="1">
    <source>
        <dbReference type="SAM" id="Phobius"/>
    </source>
</evidence>
<evidence type="ECO:0000313" key="3">
    <source>
        <dbReference type="Proteomes" id="UP000254291"/>
    </source>
</evidence>
<keyword evidence="1" id="KW-0812">Transmembrane</keyword>
<protein>
    <submittedName>
        <fullName evidence="2">Membrane protein</fullName>
    </submittedName>
</protein>
<accession>A0A378SEK1</accession>
<sequence length="75" mass="8101">MGMLSDLRRLLSYEMTLAEWLGTAVLLVTPHLVLGVVYAVLQPGYITSVDGAERVAATVGTVVFWPVLLIAELCP</sequence>
<gene>
    <name evidence="2" type="ORF">NCTC10742_00241</name>
</gene>
<dbReference type="EMBL" id="UGQM01000001">
    <property type="protein sequence ID" value="STZ41041.1"/>
    <property type="molecule type" value="Genomic_DNA"/>
</dbReference>
<keyword evidence="1" id="KW-0472">Membrane</keyword>
<organism evidence="2 3">
    <name type="scientific">Mycolicibacterium gilvum</name>
    <dbReference type="NCBI Taxonomy" id="1804"/>
    <lineage>
        <taxon>Bacteria</taxon>
        <taxon>Bacillati</taxon>
        <taxon>Actinomycetota</taxon>
        <taxon>Actinomycetes</taxon>
        <taxon>Mycobacteriales</taxon>
        <taxon>Mycobacteriaceae</taxon>
        <taxon>Mycolicibacterium</taxon>
    </lineage>
</organism>
<keyword evidence="1" id="KW-1133">Transmembrane helix</keyword>
<feature type="transmembrane region" description="Helical" evidence="1">
    <location>
        <begin position="20"/>
        <end position="41"/>
    </location>
</feature>
<evidence type="ECO:0000313" key="2">
    <source>
        <dbReference type="EMBL" id="STZ41041.1"/>
    </source>
</evidence>
<dbReference type="Proteomes" id="UP000254291">
    <property type="component" value="Unassembled WGS sequence"/>
</dbReference>